<dbReference type="PROSITE" id="PS51125">
    <property type="entry name" value="NHL"/>
    <property type="match status" value="2"/>
</dbReference>
<keyword evidence="1" id="KW-0677">Repeat</keyword>
<evidence type="ECO:0000256" key="4">
    <source>
        <dbReference type="SAM" id="Phobius"/>
    </source>
</evidence>
<dbReference type="Gene3D" id="2.120.10.30">
    <property type="entry name" value="TolB, C-terminal domain"/>
    <property type="match status" value="1"/>
</dbReference>
<name>A0A6P4ZLZ2_BRABE</name>
<sequence length="652" mass="71587">MAEVSLRTGSGNPACGDDVPCSPVNHETSDVGYEHNVPDKSAKNPNPMYKQQSNFEAEGVCNPNPMYLRQAPMSTPNVRAEATEGNPCIRPCTSTQQDENNVPDKTARNPNPMYKHSSMNSDRVEAESIRNPNTMYPQQVPMSTPNVHAEATEVNPCIQPCASTSTQQKAVKPSCRLSNTCTEPRATTCHDDDGVDDDVKDAVADPMGQTADALVEDSDIEPYAVAYMDQHGVVFEKNSSQAQPKPSTSISDDIPRCHQSTNDDDNDDDDGTTKARHVHNMPHMHAQNAAIQRSSLAQNALLPNPMYGQNALNPNPMYVPNVPQERGCTCTYRRVCVALVAAIVLVLVTFCGTLAGIYTHFNQNQKMSSFNSSLGEETSTKITFGERGSEPGKFRDPRGVALSSDEIFVSDMKNKRVQVFSMAGEFLRLFSTVLPGAVGDDILPGDVAIDGDGLVWVVGRHYIGEDEVTYVVQYDRYGLPLTMFDVPCWTWYPNIAVDPNNNKIIVDTSGEMWMFHTNGTFERRFGEEEDLEIEYVATNKDGGVLVTNIRSRDVYLYTGSGSLQFKFGSRGKAEGTFGFPRGICTDSSGNIIVANQGNSRVDMFTSRGEFVRTGVSNFPNPFGIALGPDGQLAVTNVFRHSITIFPRRMVFP</sequence>
<keyword evidence="4" id="KW-0812">Transmembrane</keyword>
<feature type="region of interest" description="Disordered" evidence="3">
    <location>
        <begin position="91"/>
        <end position="121"/>
    </location>
</feature>
<dbReference type="KEGG" id="bbel:109475747"/>
<dbReference type="GO" id="GO:0000209">
    <property type="term" value="P:protein polyubiquitination"/>
    <property type="evidence" value="ECO:0007669"/>
    <property type="project" value="TreeGrafter"/>
</dbReference>
<dbReference type="Proteomes" id="UP000515135">
    <property type="component" value="Unplaced"/>
</dbReference>
<dbReference type="PANTHER" id="PTHR24104:SF50">
    <property type="entry name" value="SMP-30_GLUCONOLACTONASE_LRE-LIKE REGION DOMAIN-CONTAINING PROTEIN"/>
    <property type="match status" value="1"/>
</dbReference>
<organism evidence="5 6">
    <name type="scientific">Branchiostoma belcheri</name>
    <name type="common">Amphioxus</name>
    <dbReference type="NCBI Taxonomy" id="7741"/>
    <lineage>
        <taxon>Eukaryota</taxon>
        <taxon>Metazoa</taxon>
        <taxon>Chordata</taxon>
        <taxon>Cephalochordata</taxon>
        <taxon>Leptocardii</taxon>
        <taxon>Amphioxiformes</taxon>
        <taxon>Branchiostomatidae</taxon>
        <taxon>Branchiostoma</taxon>
    </lineage>
</organism>
<dbReference type="OrthoDB" id="654191at2759"/>
<gene>
    <name evidence="6" type="primary">LOC109475747</name>
</gene>
<feature type="repeat" description="NHL" evidence="2">
    <location>
        <begin position="381"/>
        <end position="423"/>
    </location>
</feature>
<keyword evidence="4" id="KW-0472">Membrane</keyword>
<feature type="compositionally biased region" description="Basic and acidic residues" evidence="3">
    <location>
        <begin position="27"/>
        <end position="42"/>
    </location>
</feature>
<feature type="region of interest" description="Disordered" evidence="3">
    <location>
        <begin position="1"/>
        <end position="50"/>
    </location>
</feature>
<dbReference type="RefSeq" id="XP_019632067.1">
    <property type="nucleotide sequence ID" value="XM_019776508.1"/>
</dbReference>
<feature type="repeat" description="NHL" evidence="2">
    <location>
        <begin position="564"/>
        <end position="607"/>
    </location>
</feature>
<dbReference type="InterPro" id="IPR050952">
    <property type="entry name" value="TRIM-NHL_E3_ligases"/>
</dbReference>
<protein>
    <submittedName>
        <fullName evidence="6">Uncharacterized protein LOC109475747</fullName>
    </submittedName>
</protein>
<evidence type="ECO:0000313" key="6">
    <source>
        <dbReference type="RefSeq" id="XP_019632067.1"/>
    </source>
</evidence>
<feature type="transmembrane region" description="Helical" evidence="4">
    <location>
        <begin position="337"/>
        <end position="358"/>
    </location>
</feature>
<dbReference type="PANTHER" id="PTHR24104">
    <property type="entry name" value="E3 UBIQUITIN-PROTEIN LIGASE NHLRC1-RELATED"/>
    <property type="match status" value="1"/>
</dbReference>
<evidence type="ECO:0000313" key="5">
    <source>
        <dbReference type="Proteomes" id="UP000515135"/>
    </source>
</evidence>
<feature type="compositionally biased region" description="Polar residues" evidence="3">
    <location>
        <begin position="237"/>
        <end position="251"/>
    </location>
</feature>
<dbReference type="GeneID" id="109475747"/>
<dbReference type="SUPFAM" id="SSF101898">
    <property type="entry name" value="NHL repeat"/>
    <property type="match status" value="1"/>
</dbReference>
<evidence type="ECO:0000256" key="3">
    <source>
        <dbReference type="SAM" id="MobiDB-lite"/>
    </source>
</evidence>
<dbReference type="Pfam" id="PF01436">
    <property type="entry name" value="NHL"/>
    <property type="match status" value="2"/>
</dbReference>
<proteinExistence type="predicted"/>
<accession>A0A6P4ZLZ2</accession>
<dbReference type="GO" id="GO:0061630">
    <property type="term" value="F:ubiquitin protein ligase activity"/>
    <property type="evidence" value="ECO:0007669"/>
    <property type="project" value="TreeGrafter"/>
</dbReference>
<dbReference type="FunFam" id="2.120.10.30:FF:000064">
    <property type="entry name" value="Uncharacterized protein"/>
    <property type="match status" value="1"/>
</dbReference>
<keyword evidence="4" id="KW-1133">Transmembrane helix</keyword>
<dbReference type="GO" id="GO:0043161">
    <property type="term" value="P:proteasome-mediated ubiquitin-dependent protein catabolic process"/>
    <property type="evidence" value="ECO:0007669"/>
    <property type="project" value="TreeGrafter"/>
</dbReference>
<evidence type="ECO:0000256" key="1">
    <source>
        <dbReference type="ARBA" id="ARBA00022737"/>
    </source>
</evidence>
<evidence type="ECO:0000256" key="2">
    <source>
        <dbReference type="PROSITE-ProRule" id="PRU00504"/>
    </source>
</evidence>
<dbReference type="InterPro" id="IPR001258">
    <property type="entry name" value="NHL_repeat"/>
</dbReference>
<reference evidence="6" key="1">
    <citation type="submission" date="2025-08" db="UniProtKB">
        <authorList>
            <consortium name="RefSeq"/>
        </authorList>
    </citation>
    <scope>IDENTIFICATION</scope>
    <source>
        <tissue evidence="6">Gonad</tissue>
    </source>
</reference>
<feature type="region of interest" description="Disordered" evidence="3">
    <location>
        <begin position="237"/>
        <end position="276"/>
    </location>
</feature>
<dbReference type="AlphaFoldDB" id="A0A6P4ZLZ2"/>
<keyword evidence="5" id="KW-1185">Reference proteome</keyword>
<dbReference type="InterPro" id="IPR011042">
    <property type="entry name" value="6-blade_b-propeller_TolB-like"/>
</dbReference>